<name>A0A412EM25_9FIRM</name>
<evidence type="ECO:0000313" key="2">
    <source>
        <dbReference type="Proteomes" id="UP000285839"/>
    </source>
</evidence>
<dbReference type="AlphaFoldDB" id="A0A412EM25"/>
<organism evidence="1 2">
    <name type="scientific">Blautia obeum</name>
    <dbReference type="NCBI Taxonomy" id="40520"/>
    <lineage>
        <taxon>Bacteria</taxon>
        <taxon>Bacillati</taxon>
        <taxon>Bacillota</taxon>
        <taxon>Clostridia</taxon>
        <taxon>Lachnospirales</taxon>
        <taxon>Lachnospiraceae</taxon>
        <taxon>Blautia</taxon>
    </lineage>
</organism>
<dbReference type="Pfam" id="PF05931">
    <property type="entry name" value="AgrD"/>
    <property type="match status" value="1"/>
</dbReference>
<dbReference type="NCBIfam" id="TIGR04223">
    <property type="entry name" value="quorum_AgrD"/>
    <property type="match status" value="1"/>
</dbReference>
<protein>
    <submittedName>
        <fullName evidence="1">Cyclic lactone autoinducer peptide</fullName>
    </submittedName>
</protein>
<evidence type="ECO:0000313" key="1">
    <source>
        <dbReference type="EMBL" id="RGR46027.1"/>
    </source>
</evidence>
<dbReference type="EMBL" id="QRUH01000016">
    <property type="protein sequence ID" value="RGR46027.1"/>
    <property type="molecule type" value="Genomic_DNA"/>
</dbReference>
<comment type="caution">
    <text evidence="1">The sequence shown here is derived from an EMBL/GenBank/DDBJ whole genome shotgun (WGS) entry which is preliminary data.</text>
</comment>
<dbReference type="RefSeq" id="WP_117801567.1">
    <property type="nucleotide sequence ID" value="NZ_QRUH01000016.1"/>
</dbReference>
<gene>
    <name evidence="1" type="ORF">DWY46_16295</name>
</gene>
<proteinExistence type="predicted"/>
<reference evidence="1 2" key="1">
    <citation type="submission" date="2018-08" db="EMBL/GenBank/DDBJ databases">
        <title>A genome reference for cultivated species of the human gut microbiota.</title>
        <authorList>
            <person name="Zou Y."/>
            <person name="Xue W."/>
            <person name="Luo G."/>
        </authorList>
    </citation>
    <scope>NUCLEOTIDE SEQUENCE [LARGE SCALE GENOMIC DNA]</scope>
    <source>
        <strain evidence="1 2">AF25-21</strain>
    </source>
</reference>
<dbReference type="Proteomes" id="UP000285839">
    <property type="component" value="Unassembled WGS sequence"/>
</dbReference>
<accession>A0A412EM25</accession>
<sequence length="49" mass="5403">MTMKNVKAQSAKALANVSLKLGKVSVDSACCYIFHQPKVPKDLKKLKKI</sequence>
<dbReference type="InterPro" id="IPR009229">
    <property type="entry name" value="AgrD"/>
</dbReference>